<evidence type="ECO:0000313" key="2">
    <source>
        <dbReference type="EMBL" id="EEZ60902.1"/>
    </source>
</evidence>
<reference evidence="2" key="1">
    <citation type="submission" date="2009-10" db="EMBL/GenBank/DDBJ databases">
        <authorList>
            <person name="Weinstock G."/>
            <person name="Sodergren E."/>
            <person name="Clifton S."/>
            <person name="Fulton L."/>
            <person name="Fulton B."/>
            <person name="Courtney L."/>
            <person name="Fronick C."/>
            <person name="Harrison M."/>
            <person name="Strong C."/>
            <person name="Farmer C."/>
            <person name="Delahaunty K."/>
            <person name="Markovic C."/>
            <person name="Hall O."/>
            <person name="Minx P."/>
            <person name="Tomlinson C."/>
            <person name="Mitreva M."/>
            <person name="Nelson J."/>
            <person name="Hou S."/>
            <person name="Wollam A."/>
            <person name="Pepin K.H."/>
            <person name="Johnson M."/>
            <person name="Bhonagiri V."/>
            <person name="Nash W.E."/>
            <person name="Warren W."/>
            <person name="Chinwalla A."/>
            <person name="Mardis E.R."/>
            <person name="Wilson R.K."/>
        </authorList>
    </citation>
    <scope>NUCLEOTIDE SEQUENCE [LARGE SCALE GENOMIC DNA]</scope>
    <source>
        <strain evidence="2">ATCC 700122</strain>
    </source>
</reference>
<dbReference type="GeneID" id="85008425"/>
<feature type="transmembrane region" description="Helical" evidence="1">
    <location>
        <begin position="88"/>
        <end position="110"/>
    </location>
</feature>
<organism evidence="2 3">
    <name type="scientific">Slackia exigua (strain ATCC 700122 / DSM 15923 / CIP 105133 / JCM 11022 / KCTC 5966 / S-7)</name>
    <dbReference type="NCBI Taxonomy" id="649764"/>
    <lineage>
        <taxon>Bacteria</taxon>
        <taxon>Bacillati</taxon>
        <taxon>Actinomycetota</taxon>
        <taxon>Coriobacteriia</taxon>
        <taxon>Eggerthellales</taxon>
        <taxon>Eggerthellaceae</taxon>
        <taxon>Slackia</taxon>
    </lineage>
</organism>
<keyword evidence="1" id="KW-1133">Transmembrane helix</keyword>
<gene>
    <name evidence="2" type="ORF">HMPREF0762_01427</name>
</gene>
<feature type="transmembrane region" description="Helical" evidence="1">
    <location>
        <begin position="116"/>
        <end position="136"/>
    </location>
</feature>
<keyword evidence="3" id="KW-1185">Reference proteome</keyword>
<dbReference type="HOGENOM" id="CLU_132477_0_0_11"/>
<sequence length="158" mass="17655">MNRDDIVGYEEETPKQHVKRFLIMVCVLFTIFMTTGLALGFVFGDEEARPGIMYGWGTLGACVISAGLQFVFFTAAVIKRMGYVLRTILFGISLYTVFAVIAILAGWFPIGNVVSWATFTVVFLAVLVSLSILFHFKEKHARRALDEALARYRSGGER</sequence>
<accession>D0WHV5</accession>
<keyword evidence="1" id="KW-0472">Membrane</keyword>
<evidence type="ECO:0008006" key="4">
    <source>
        <dbReference type="Google" id="ProtNLM"/>
    </source>
</evidence>
<dbReference type="OrthoDB" id="3192984at2"/>
<feature type="transmembrane region" description="Helical" evidence="1">
    <location>
        <begin position="21"/>
        <end position="42"/>
    </location>
</feature>
<comment type="caution">
    <text evidence="2">The sequence shown here is derived from an EMBL/GenBank/DDBJ whole genome shotgun (WGS) entry which is preliminary data.</text>
</comment>
<keyword evidence="1" id="KW-0812">Transmembrane</keyword>
<dbReference type="AlphaFoldDB" id="D0WHV5"/>
<dbReference type="RefSeq" id="WP_006362686.1">
    <property type="nucleotide sequence ID" value="NZ_GG700631.1"/>
</dbReference>
<feature type="transmembrane region" description="Helical" evidence="1">
    <location>
        <begin position="54"/>
        <end position="76"/>
    </location>
</feature>
<proteinExistence type="predicted"/>
<dbReference type="Proteomes" id="UP000006001">
    <property type="component" value="Unassembled WGS sequence"/>
</dbReference>
<name>D0WHV5_SLAES</name>
<evidence type="ECO:0000313" key="3">
    <source>
        <dbReference type="Proteomes" id="UP000006001"/>
    </source>
</evidence>
<dbReference type="eggNOG" id="ENOG5032X5D">
    <property type="taxonomic scope" value="Bacteria"/>
</dbReference>
<dbReference type="STRING" id="649764.HMPREF0762_01427"/>
<evidence type="ECO:0000256" key="1">
    <source>
        <dbReference type="SAM" id="Phobius"/>
    </source>
</evidence>
<protein>
    <recommendedName>
        <fullName evidence="4">DUF3021 domain-containing protein</fullName>
    </recommendedName>
</protein>
<dbReference type="EMBL" id="ACUX02000014">
    <property type="protein sequence ID" value="EEZ60902.1"/>
    <property type="molecule type" value="Genomic_DNA"/>
</dbReference>